<dbReference type="PRINTS" id="PR00420">
    <property type="entry name" value="RNGMNOXGNASE"/>
</dbReference>
<evidence type="ECO:0000259" key="4">
    <source>
        <dbReference type="Pfam" id="PF01494"/>
    </source>
</evidence>
<evidence type="ECO:0000313" key="5">
    <source>
        <dbReference type="EMBL" id="GIF26558.1"/>
    </source>
</evidence>
<name>A0A919NXH6_9ACTN</name>
<dbReference type="Pfam" id="PF01494">
    <property type="entry name" value="FAD_binding_3"/>
    <property type="match status" value="1"/>
</dbReference>
<dbReference type="AlphaFoldDB" id="A0A919NXH6"/>
<dbReference type="Gene3D" id="3.50.50.60">
    <property type="entry name" value="FAD/NAD(P)-binding domain"/>
    <property type="match status" value="1"/>
</dbReference>
<comment type="caution">
    <text evidence="5">The sequence shown here is derived from an EMBL/GenBank/DDBJ whole genome shotgun (WGS) entry which is preliminary data.</text>
</comment>
<evidence type="ECO:0000256" key="2">
    <source>
        <dbReference type="ARBA" id="ARBA00022630"/>
    </source>
</evidence>
<evidence type="ECO:0000256" key="3">
    <source>
        <dbReference type="ARBA" id="ARBA00022827"/>
    </source>
</evidence>
<dbReference type="InterPro" id="IPR002938">
    <property type="entry name" value="FAD-bd"/>
</dbReference>
<evidence type="ECO:0000256" key="1">
    <source>
        <dbReference type="ARBA" id="ARBA00001974"/>
    </source>
</evidence>
<dbReference type="InterPro" id="IPR036188">
    <property type="entry name" value="FAD/NAD-bd_sf"/>
</dbReference>
<proteinExistence type="predicted"/>
<evidence type="ECO:0000313" key="6">
    <source>
        <dbReference type="Proteomes" id="UP000623608"/>
    </source>
</evidence>
<dbReference type="EMBL" id="BOMY01000061">
    <property type="protein sequence ID" value="GIF26558.1"/>
    <property type="molecule type" value="Genomic_DNA"/>
</dbReference>
<dbReference type="InterPro" id="IPR050641">
    <property type="entry name" value="RIFMO-like"/>
</dbReference>
<dbReference type="PANTHER" id="PTHR43004:SF19">
    <property type="entry name" value="BINDING MONOOXYGENASE, PUTATIVE (JCVI)-RELATED"/>
    <property type="match status" value="1"/>
</dbReference>
<dbReference type="SUPFAM" id="SSF51905">
    <property type="entry name" value="FAD/NAD(P)-binding domain"/>
    <property type="match status" value="1"/>
</dbReference>
<dbReference type="Gene3D" id="3.30.9.10">
    <property type="entry name" value="D-Amino Acid Oxidase, subunit A, domain 2"/>
    <property type="match status" value="1"/>
</dbReference>
<comment type="cofactor">
    <cofactor evidence="1">
        <name>FAD</name>
        <dbReference type="ChEBI" id="CHEBI:57692"/>
    </cofactor>
</comment>
<dbReference type="GO" id="GO:0071949">
    <property type="term" value="F:FAD binding"/>
    <property type="evidence" value="ECO:0007669"/>
    <property type="project" value="InterPro"/>
</dbReference>
<feature type="domain" description="FAD-binding" evidence="4">
    <location>
        <begin position="7"/>
        <end position="353"/>
    </location>
</feature>
<protein>
    <submittedName>
        <fullName evidence="5">FAD-dependent oxidoreductase</fullName>
    </submittedName>
</protein>
<keyword evidence="3" id="KW-0274">FAD</keyword>
<dbReference type="RefSeq" id="WP_203814355.1">
    <property type="nucleotide sequence ID" value="NZ_BOMY01000061.1"/>
</dbReference>
<sequence>MPPSALRTPVLVAGAGVVGSLTALELAHHGVPSMVVERADRPARIPDLLLINGRSMELLRRLDLTRDLRAAGLDPDCPLDFLWSAGIDRPPALQWRLPPVATLRQAYASTTDGTAPIEPYLLISSPGLIGRLRRALRGHPLIDLRTRWTLTEVEAEADTVTATVLDAEAGARHFVEAGYLAGCDGADSTVRRCAGLTLEELGPPAPHLILHFRSPTLAARWANPTVAVTGGTTVITGHDGDRCVAYVPLTADEQAALANPADLLQDRLGVAEDPSRIVTVVQRAGVPSVARSYRRGRVFLAGQAAHQVETPGDDLATCIGDAVGLGWRLAAAVHGWAGDRLLAGYQTERRRQALADREHAVRRRATRLRLQRLVESGVDGAALAAVLRNGPAQLDPAGTGPAELAGVAGYRPPAFRLTGGGQFFDRLGPQFTLVDLTVGQDGYPLVKAARTRGIPVRHLPLAGAPTPAAWSGRLVLIRPDQVVVWSADGPPIDCDGVLDEATGARSRLYENT</sequence>
<gene>
    <name evidence="5" type="ORF">Ate02nite_92880</name>
</gene>
<dbReference type="PANTHER" id="PTHR43004">
    <property type="entry name" value="TRK SYSTEM POTASSIUM UPTAKE PROTEIN"/>
    <property type="match status" value="1"/>
</dbReference>
<accession>A0A919NXH6</accession>
<dbReference type="Gene3D" id="3.40.30.120">
    <property type="match status" value="1"/>
</dbReference>
<dbReference type="Proteomes" id="UP000623608">
    <property type="component" value="Unassembled WGS sequence"/>
</dbReference>
<keyword evidence="6" id="KW-1185">Reference proteome</keyword>
<organism evidence="5 6">
    <name type="scientific">Paractinoplanes tereljensis</name>
    <dbReference type="NCBI Taxonomy" id="571912"/>
    <lineage>
        <taxon>Bacteria</taxon>
        <taxon>Bacillati</taxon>
        <taxon>Actinomycetota</taxon>
        <taxon>Actinomycetes</taxon>
        <taxon>Micromonosporales</taxon>
        <taxon>Micromonosporaceae</taxon>
        <taxon>Paractinoplanes</taxon>
    </lineage>
</organism>
<dbReference type="GO" id="GO:0016709">
    <property type="term" value="F:oxidoreductase activity, acting on paired donors, with incorporation or reduction of molecular oxygen, NAD(P)H as one donor, and incorporation of one atom of oxygen"/>
    <property type="evidence" value="ECO:0007669"/>
    <property type="project" value="UniProtKB-ARBA"/>
</dbReference>
<keyword evidence="2" id="KW-0285">Flavoprotein</keyword>
<reference evidence="5" key="1">
    <citation type="submission" date="2021-01" db="EMBL/GenBank/DDBJ databases">
        <title>Whole genome shotgun sequence of Actinoplanes tereljensis NBRC 105297.</title>
        <authorList>
            <person name="Komaki H."/>
            <person name="Tamura T."/>
        </authorList>
    </citation>
    <scope>NUCLEOTIDE SEQUENCE</scope>
    <source>
        <strain evidence="5">NBRC 105297</strain>
    </source>
</reference>